<name>A0A9D3LT67_ANGAN</name>
<evidence type="ECO:0000313" key="2">
    <source>
        <dbReference type="EMBL" id="KAG5836554.1"/>
    </source>
</evidence>
<organism evidence="2 3">
    <name type="scientific">Anguilla anguilla</name>
    <name type="common">European freshwater eel</name>
    <name type="synonym">Muraena anguilla</name>
    <dbReference type="NCBI Taxonomy" id="7936"/>
    <lineage>
        <taxon>Eukaryota</taxon>
        <taxon>Metazoa</taxon>
        <taxon>Chordata</taxon>
        <taxon>Craniata</taxon>
        <taxon>Vertebrata</taxon>
        <taxon>Euteleostomi</taxon>
        <taxon>Actinopterygii</taxon>
        <taxon>Neopterygii</taxon>
        <taxon>Teleostei</taxon>
        <taxon>Anguilliformes</taxon>
        <taxon>Anguillidae</taxon>
        <taxon>Anguilla</taxon>
    </lineage>
</organism>
<comment type="caution">
    <text evidence="2">The sequence shown here is derived from an EMBL/GenBank/DDBJ whole genome shotgun (WGS) entry which is preliminary data.</text>
</comment>
<reference evidence="2" key="1">
    <citation type="submission" date="2021-01" db="EMBL/GenBank/DDBJ databases">
        <title>A chromosome-scale assembly of European eel, Anguilla anguilla.</title>
        <authorList>
            <person name="Henkel C."/>
            <person name="Jong-Raadsen S.A."/>
            <person name="Dufour S."/>
            <person name="Weltzien F.-A."/>
            <person name="Palstra A.P."/>
            <person name="Pelster B."/>
            <person name="Spaink H.P."/>
            <person name="Van Den Thillart G.E."/>
            <person name="Jansen H."/>
            <person name="Zahm M."/>
            <person name="Klopp C."/>
            <person name="Cedric C."/>
            <person name="Louis A."/>
            <person name="Berthelot C."/>
            <person name="Parey E."/>
            <person name="Roest Crollius H."/>
            <person name="Montfort J."/>
            <person name="Robinson-Rechavi M."/>
            <person name="Bucao C."/>
            <person name="Bouchez O."/>
            <person name="Gislard M."/>
            <person name="Lluch J."/>
            <person name="Milhes M."/>
            <person name="Lampietro C."/>
            <person name="Lopez Roques C."/>
            <person name="Donnadieu C."/>
            <person name="Braasch I."/>
            <person name="Desvignes T."/>
            <person name="Postlethwait J."/>
            <person name="Bobe J."/>
            <person name="Guiguen Y."/>
            <person name="Dirks R."/>
        </authorList>
    </citation>
    <scope>NUCLEOTIDE SEQUENCE</scope>
    <source>
        <strain evidence="2">Tag_6206</strain>
        <tissue evidence="2">Liver</tissue>
    </source>
</reference>
<proteinExistence type="predicted"/>
<sequence>MVGYRVMSLQSPYVRSSGTCARWSPNTALLQRKATAAGTQLQVRSSGSGVRSARRRDDSAPCGSPCPASGWASPSPRPLVCSLGLVRRPVPLECPSCHACVKQRKCVCPDLLLPVAFTPVSLCSLKTWYICDQCEKQKCLIVTTISSERITSRIMIKVTYIYTVQRERWTILLIVYV</sequence>
<gene>
    <name evidence="2" type="ORF">ANANG_G00256540</name>
</gene>
<accession>A0A9D3LT67</accession>
<keyword evidence="3" id="KW-1185">Reference proteome</keyword>
<dbReference type="Proteomes" id="UP001044222">
    <property type="component" value="Chromosome 14"/>
</dbReference>
<dbReference type="AlphaFoldDB" id="A0A9D3LT67"/>
<evidence type="ECO:0000256" key="1">
    <source>
        <dbReference type="SAM" id="MobiDB-lite"/>
    </source>
</evidence>
<protein>
    <submittedName>
        <fullName evidence="2">Uncharacterized protein</fullName>
    </submittedName>
</protein>
<dbReference type="EMBL" id="JAFIRN010000014">
    <property type="protein sequence ID" value="KAG5836554.1"/>
    <property type="molecule type" value="Genomic_DNA"/>
</dbReference>
<feature type="region of interest" description="Disordered" evidence="1">
    <location>
        <begin position="39"/>
        <end position="75"/>
    </location>
</feature>
<evidence type="ECO:0000313" key="3">
    <source>
        <dbReference type="Proteomes" id="UP001044222"/>
    </source>
</evidence>